<gene>
    <name evidence="5" type="ORF">CUNI_LOCUS10689</name>
</gene>
<dbReference type="OrthoDB" id="417891at2759"/>
<dbReference type="GO" id="GO:0004316">
    <property type="term" value="F:3-oxoacyl-[acyl-carrier-protein] reductase (NADPH) activity"/>
    <property type="evidence" value="ECO:0007669"/>
    <property type="project" value="UniProtKB-EC"/>
</dbReference>
<comment type="similarity">
    <text evidence="1 4">Belongs to the short-chain dehydrogenases/reductases (SDR) family.</text>
</comment>
<dbReference type="EMBL" id="CAJHNH020001959">
    <property type="protein sequence ID" value="CAG5125131.1"/>
    <property type="molecule type" value="Genomic_DNA"/>
</dbReference>
<dbReference type="PRINTS" id="PR00081">
    <property type="entry name" value="GDHRDH"/>
</dbReference>
<dbReference type="AlphaFoldDB" id="A0A8S3ZDS7"/>
<dbReference type="PANTHER" id="PTHR42879">
    <property type="entry name" value="3-OXOACYL-(ACYL-CARRIER-PROTEIN) REDUCTASE"/>
    <property type="match status" value="1"/>
</dbReference>
<evidence type="ECO:0000256" key="1">
    <source>
        <dbReference type="ARBA" id="ARBA00006484"/>
    </source>
</evidence>
<feature type="non-terminal residue" evidence="5">
    <location>
        <position position="1"/>
    </location>
</feature>
<dbReference type="Proteomes" id="UP000678393">
    <property type="component" value="Unassembled WGS sequence"/>
</dbReference>
<dbReference type="PRINTS" id="PR00080">
    <property type="entry name" value="SDRFAMILY"/>
</dbReference>
<proteinExistence type="inferred from homology"/>
<protein>
    <recommendedName>
        <fullName evidence="2">3-oxoacyl-[acyl-carrier-protein] reductase</fullName>
        <ecNumber evidence="2">1.1.1.100</ecNumber>
    </recommendedName>
</protein>
<name>A0A8S3ZDS7_9EUPU</name>
<organism evidence="5 6">
    <name type="scientific">Candidula unifasciata</name>
    <dbReference type="NCBI Taxonomy" id="100452"/>
    <lineage>
        <taxon>Eukaryota</taxon>
        <taxon>Metazoa</taxon>
        <taxon>Spiralia</taxon>
        <taxon>Lophotrochozoa</taxon>
        <taxon>Mollusca</taxon>
        <taxon>Gastropoda</taxon>
        <taxon>Heterobranchia</taxon>
        <taxon>Euthyneura</taxon>
        <taxon>Panpulmonata</taxon>
        <taxon>Eupulmonata</taxon>
        <taxon>Stylommatophora</taxon>
        <taxon>Helicina</taxon>
        <taxon>Helicoidea</taxon>
        <taxon>Geomitridae</taxon>
        <taxon>Candidula</taxon>
    </lineage>
</organism>
<dbReference type="PANTHER" id="PTHR42879:SF2">
    <property type="entry name" value="3-OXOACYL-[ACYL-CARRIER-PROTEIN] REDUCTASE FABG"/>
    <property type="match status" value="1"/>
</dbReference>
<sequence>MGVLKFLAGRVALVTGSTGGIGEGVARSLAQKGANIILNGFGEDRLIQNLVKSFKSEYNVNAVYIGGDLSDPKDVKALYDGSLKSFPGGIDILVNNAGFQHVCPLESFPLDTWNKMISVMLTAPFQLTQFSVGNMKAKGWGRIINIASAHGLVASPYKTAYVTIKHGMMGFTKTVGIETAGSGVTCNAICPGYVETPLFIRQAEDRARDQGISIDDAK</sequence>
<dbReference type="InterPro" id="IPR002347">
    <property type="entry name" value="SDR_fam"/>
</dbReference>
<comment type="caution">
    <text evidence="5">The sequence shown here is derived from an EMBL/GenBank/DDBJ whole genome shotgun (WGS) entry which is preliminary data.</text>
</comment>
<dbReference type="Pfam" id="PF00106">
    <property type="entry name" value="adh_short"/>
    <property type="match status" value="1"/>
</dbReference>
<dbReference type="SUPFAM" id="SSF51735">
    <property type="entry name" value="NAD(P)-binding Rossmann-fold domains"/>
    <property type="match status" value="1"/>
</dbReference>
<dbReference type="EC" id="1.1.1.100" evidence="2"/>
<evidence type="ECO:0000313" key="6">
    <source>
        <dbReference type="Proteomes" id="UP000678393"/>
    </source>
</evidence>
<accession>A0A8S3ZDS7</accession>
<dbReference type="InterPro" id="IPR050259">
    <property type="entry name" value="SDR"/>
</dbReference>
<dbReference type="InterPro" id="IPR036291">
    <property type="entry name" value="NAD(P)-bd_dom_sf"/>
</dbReference>
<evidence type="ECO:0000256" key="3">
    <source>
        <dbReference type="ARBA" id="ARBA00048508"/>
    </source>
</evidence>
<keyword evidence="6" id="KW-1185">Reference proteome</keyword>
<evidence type="ECO:0000256" key="4">
    <source>
        <dbReference type="RuleBase" id="RU000363"/>
    </source>
</evidence>
<evidence type="ECO:0000256" key="2">
    <source>
        <dbReference type="ARBA" id="ARBA00012948"/>
    </source>
</evidence>
<evidence type="ECO:0000313" key="5">
    <source>
        <dbReference type="EMBL" id="CAG5125131.1"/>
    </source>
</evidence>
<dbReference type="Gene3D" id="3.40.50.720">
    <property type="entry name" value="NAD(P)-binding Rossmann-like Domain"/>
    <property type="match status" value="1"/>
</dbReference>
<reference evidence="5" key="1">
    <citation type="submission" date="2021-04" db="EMBL/GenBank/DDBJ databases">
        <authorList>
            <consortium name="Molecular Ecology Group"/>
        </authorList>
    </citation>
    <scope>NUCLEOTIDE SEQUENCE</scope>
</reference>
<comment type="catalytic activity">
    <reaction evidence="3">
        <text>a (3R)-hydroxyacyl-[ACP] + NADP(+) = a 3-oxoacyl-[ACP] + NADPH + H(+)</text>
        <dbReference type="Rhea" id="RHEA:17397"/>
        <dbReference type="Rhea" id="RHEA-COMP:9916"/>
        <dbReference type="Rhea" id="RHEA-COMP:9945"/>
        <dbReference type="ChEBI" id="CHEBI:15378"/>
        <dbReference type="ChEBI" id="CHEBI:57783"/>
        <dbReference type="ChEBI" id="CHEBI:58349"/>
        <dbReference type="ChEBI" id="CHEBI:78776"/>
        <dbReference type="ChEBI" id="CHEBI:78827"/>
        <dbReference type="EC" id="1.1.1.100"/>
    </reaction>
</comment>